<keyword evidence="2" id="KW-1185">Reference proteome</keyword>
<dbReference type="Proteomes" id="UP000572863">
    <property type="component" value="Unassembled WGS sequence"/>
</dbReference>
<dbReference type="RefSeq" id="WP_157787153.1">
    <property type="nucleotide sequence ID" value="NZ_JACAQM010000034.1"/>
</dbReference>
<dbReference type="EMBL" id="JACARY010000086">
    <property type="protein sequence ID" value="NWD98723.1"/>
    <property type="molecule type" value="Genomic_DNA"/>
</dbReference>
<comment type="caution">
    <text evidence="1">The sequence shown here is derived from an EMBL/GenBank/DDBJ whole genome shotgun (WGS) entry which is preliminary data.</text>
</comment>
<evidence type="ECO:0000313" key="2">
    <source>
        <dbReference type="Proteomes" id="UP000572863"/>
    </source>
</evidence>
<reference evidence="1 2" key="1">
    <citation type="submission" date="2020-04" db="EMBL/GenBank/DDBJ databases">
        <title>Molecular characterization of pseudomonads from Agaricus bisporus reveal novel blotch 2 pathogens in Western Europe.</title>
        <authorList>
            <person name="Taparia T."/>
            <person name="Krijger M."/>
            <person name="Haynes E."/>
            <person name="Elpinstone J.G."/>
            <person name="Noble R."/>
            <person name="Van Der Wolf J."/>
        </authorList>
    </citation>
    <scope>NUCLEOTIDE SEQUENCE [LARGE SCALE GENOMIC DNA]</scope>
    <source>
        <strain evidence="1 2">P7774</strain>
    </source>
</reference>
<proteinExistence type="predicted"/>
<gene>
    <name evidence="1" type="ORF">HX871_30335</name>
</gene>
<evidence type="ECO:0000313" key="1">
    <source>
        <dbReference type="EMBL" id="NWD98723.1"/>
    </source>
</evidence>
<accession>A0ABX2R425</accession>
<organism evidence="1 2">
    <name type="scientific">Pseudomonas reactans</name>
    <dbReference type="NCBI Taxonomy" id="117680"/>
    <lineage>
        <taxon>Bacteria</taxon>
        <taxon>Pseudomonadati</taxon>
        <taxon>Pseudomonadota</taxon>
        <taxon>Gammaproteobacteria</taxon>
        <taxon>Pseudomonadales</taxon>
        <taxon>Pseudomonadaceae</taxon>
        <taxon>Pseudomonas</taxon>
    </lineage>
</organism>
<sequence length="58" mass="6341">MLMVIWLKMMAKSQERLVIDASSQALAGAADERSKRGFSGVSDSAFSGQNEAWLTLLH</sequence>
<protein>
    <submittedName>
        <fullName evidence="1">Uncharacterized protein</fullName>
    </submittedName>
</protein>
<name>A0ABX2R425_9PSED</name>